<dbReference type="EMBL" id="JAQQFN010000002">
    <property type="protein sequence ID" value="MFL9881977.1"/>
    <property type="molecule type" value="Genomic_DNA"/>
</dbReference>
<comment type="caution">
    <text evidence="1">The sequence shown here is derived from an EMBL/GenBank/DDBJ whole genome shotgun (WGS) entry which is preliminary data.</text>
</comment>
<keyword evidence="2" id="KW-1185">Reference proteome</keyword>
<dbReference type="RefSeq" id="WP_408331945.1">
    <property type="nucleotide sequence ID" value="NZ_JAQQFH010000024.1"/>
</dbReference>
<reference evidence="1 2" key="1">
    <citation type="journal article" date="2024" name="Chem. Sci.">
        <title>Discovery of megapolipeptins by genome mining of a Burkholderiales bacteria collection.</title>
        <authorList>
            <person name="Paulo B.S."/>
            <person name="Recchia M.J.J."/>
            <person name="Lee S."/>
            <person name="Fergusson C.H."/>
            <person name="Romanowski S.B."/>
            <person name="Hernandez A."/>
            <person name="Krull N."/>
            <person name="Liu D.Y."/>
            <person name="Cavanagh H."/>
            <person name="Bos A."/>
            <person name="Gray C.A."/>
            <person name="Murphy B.T."/>
            <person name="Linington R.G."/>
            <person name="Eustaquio A.S."/>
        </authorList>
    </citation>
    <scope>NUCLEOTIDE SEQUENCE [LARGE SCALE GENOMIC DNA]</scope>
    <source>
        <strain evidence="1 2">RL16-012-BIC-B</strain>
    </source>
</reference>
<name>A0ABW8ZFK8_9BURK</name>
<proteinExistence type="predicted"/>
<gene>
    <name evidence="1" type="ORF">PQR66_03000</name>
</gene>
<evidence type="ECO:0000313" key="1">
    <source>
        <dbReference type="EMBL" id="MFL9881977.1"/>
    </source>
</evidence>
<sequence>MDSQIPDAAYASQPPIVKTRLASRSTASWHYGRPSCAWWSTSLYVFGNTAGQVYTRSGWNTSWSRLMDYCEIEAKARHRARTLLAARHAAGCCYRP</sequence>
<protein>
    <submittedName>
        <fullName evidence="1">Uncharacterized protein</fullName>
    </submittedName>
</protein>
<organism evidence="1 2">
    <name type="scientific">Paraburkholderia agricolaris</name>
    <dbReference type="NCBI Taxonomy" id="2152888"/>
    <lineage>
        <taxon>Bacteria</taxon>
        <taxon>Pseudomonadati</taxon>
        <taxon>Pseudomonadota</taxon>
        <taxon>Betaproteobacteria</taxon>
        <taxon>Burkholderiales</taxon>
        <taxon>Burkholderiaceae</taxon>
        <taxon>Paraburkholderia</taxon>
    </lineage>
</organism>
<dbReference type="Proteomes" id="UP001629249">
    <property type="component" value="Unassembled WGS sequence"/>
</dbReference>
<evidence type="ECO:0000313" key="2">
    <source>
        <dbReference type="Proteomes" id="UP001629249"/>
    </source>
</evidence>
<accession>A0ABW8ZFK8</accession>